<accession>A0ABQ9ZZE9</accession>
<dbReference type="Proteomes" id="UP001234178">
    <property type="component" value="Unassembled WGS sequence"/>
</dbReference>
<organism evidence="1 2">
    <name type="scientific">Daphnia magna</name>
    <dbReference type="NCBI Taxonomy" id="35525"/>
    <lineage>
        <taxon>Eukaryota</taxon>
        <taxon>Metazoa</taxon>
        <taxon>Ecdysozoa</taxon>
        <taxon>Arthropoda</taxon>
        <taxon>Crustacea</taxon>
        <taxon>Branchiopoda</taxon>
        <taxon>Diplostraca</taxon>
        <taxon>Cladocera</taxon>
        <taxon>Anomopoda</taxon>
        <taxon>Daphniidae</taxon>
        <taxon>Daphnia</taxon>
    </lineage>
</organism>
<proteinExistence type="predicted"/>
<gene>
    <name evidence="1" type="ORF">OUZ56_000109</name>
</gene>
<sequence>MPMLMVLDNETEYQQHPVTEKRRHYSTDLLHRSLWEMGKDIQKRTFRHWVRPSITWTDAR</sequence>
<name>A0ABQ9ZZE9_9CRUS</name>
<evidence type="ECO:0000313" key="2">
    <source>
        <dbReference type="Proteomes" id="UP001234178"/>
    </source>
</evidence>
<keyword evidence="2" id="KW-1185">Reference proteome</keyword>
<dbReference type="EMBL" id="JAOYFB010000036">
    <property type="protein sequence ID" value="KAK4018040.1"/>
    <property type="molecule type" value="Genomic_DNA"/>
</dbReference>
<protein>
    <submittedName>
        <fullName evidence="1">Uncharacterized protein</fullName>
    </submittedName>
</protein>
<reference evidence="1 2" key="1">
    <citation type="journal article" date="2023" name="Nucleic Acids Res.">
        <title>The hologenome of Daphnia magna reveals possible DNA methylation and microbiome-mediated evolution of the host genome.</title>
        <authorList>
            <person name="Chaturvedi A."/>
            <person name="Li X."/>
            <person name="Dhandapani V."/>
            <person name="Marshall H."/>
            <person name="Kissane S."/>
            <person name="Cuenca-Cambronero M."/>
            <person name="Asole G."/>
            <person name="Calvet F."/>
            <person name="Ruiz-Romero M."/>
            <person name="Marangio P."/>
            <person name="Guigo R."/>
            <person name="Rago D."/>
            <person name="Mirbahai L."/>
            <person name="Eastwood N."/>
            <person name="Colbourne J.K."/>
            <person name="Zhou J."/>
            <person name="Mallon E."/>
            <person name="Orsini L."/>
        </authorList>
    </citation>
    <scope>NUCLEOTIDE SEQUENCE [LARGE SCALE GENOMIC DNA]</scope>
    <source>
        <strain evidence="1">LRV0_1</strain>
    </source>
</reference>
<comment type="caution">
    <text evidence="1">The sequence shown here is derived from an EMBL/GenBank/DDBJ whole genome shotgun (WGS) entry which is preliminary data.</text>
</comment>
<evidence type="ECO:0000313" key="1">
    <source>
        <dbReference type="EMBL" id="KAK4018040.1"/>
    </source>
</evidence>